<comment type="caution">
    <text evidence="1">The sequence shown here is derived from an EMBL/GenBank/DDBJ whole genome shotgun (WGS) entry which is preliminary data.</text>
</comment>
<evidence type="ECO:0000313" key="1">
    <source>
        <dbReference type="EMBL" id="SDX05618.1"/>
    </source>
</evidence>
<protein>
    <submittedName>
        <fullName evidence="1">Uncharacterized protein</fullName>
    </submittedName>
</protein>
<dbReference type="AlphaFoldDB" id="A0A1H2YLC1"/>
<gene>
    <name evidence="1" type="ORF">SAMN05444420_10777</name>
</gene>
<dbReference type="Proteomes" id="UP000182771">
    <property type="component" value="Unassembled WGS sequence"/>
</dbReference>
<keyword evidence="2" id="KW-1185">Reference proteome</keyword>
<proteinExistence type="predicted"/>
<dbReference type="RefSeq" id="WP_016421016.1">
    <property type="nucleotide sequence ID" value="NZ_FNND01000007.1"/>
</dbReference>
<sequence length="188" mass="22702">MKKYFYFLIATCLLFSFCSKEEQKEKKEDKEDKEEKEPSRRERVRWCPDPFYVFSVDIKKESADYALFFKGTQIDKEAIYFFKEVNGKEQRYYPMDVDFHNGKTVRVSIVEPFDFFTGEKETFYLRNRTKSYKIDILGFYGYRKNIQYGKEYFCGYYFILEEVYINDAETQTKGDEGPYTPSEHIDLP</sequence>
<name>A0A1H2YLC1_9FLAO</name>
<organism evidence="1 2">
    <name type="scientific">Capnocytophaga granulosa</name>
    <dbReference type="NCBI Taxonomy" id="45242"/>
    <lineage>
        <taxon>Bacteria</taxon>
        <taxon>Pseudomonadati</taxon>
        <taxon>Bacteroidota</taxon>
        <taxon>Flavobacteriia</taxon>
        <taxon>Flavobacteriales</taxon>
        <taxon>Flavobacteriaceae</taxon>
        <taxon>Capnocytophaga</taxon>
    </lineage>
</organism>
<evidence type="ECO:0000313" key="2">
    <source>
        <dbReference type="Proteomes" id="UP000182771"/>
    </source>
</evidence>
<dbReference type="GeneID" id="85017133"/>
<accession>A0A1H2YLC1</accession>
<dbReference type="EMBL" id="FNND01000007">
    <property type="protein sequence ID" value="SDX05618.1"/>
    <property type="molecule type" value="Genomic_DNA"/>
</dbReference>
<reference evidence="1 2" key="1">
    <citation type="submission" date="2016-10" db="EMBL/GenBank/DDBJ databases">
        <authorList>
            <person name="Varghese N."/>
            <person name="Submissions S."/>
        </authorList>
    </citation>
    <scope>NUCLEOTIDE SEQUENCE [LARGE SCALE GENOMIC DNA]</scope>
    <source>
        <strain evidence="1 2">DSM 11449</strain>
    </source>
</reference>